<dbReference type="GeneID" id="20528137"/>
<gene>
    <name evidence="2" type="ORF">H696_03412</name>
</gene>
<proteinExistence type="predicted"/>
<protein>
    <submittedName>
        <fullName evidence="2">Uncharacterized protein</fullName>
    </submittedName>
</protein>
<feature type="transmembrane region" description="Helical" evidence="1">
    <location>
        <begin position="78"/>
        <end position="101"/>
    </location>
</feature>
<feature type="transmembrane region" description="Helical" evidence="1">
    <location>
        <begin position="9"/>
        <end position="29"/>
    </location>
</feature>
<sequence>MATPAFPSFWWSASLVVELGCSVAAYALIAPALYTQSRFQTASGPHHPSTDPFAPVGSLRHVLDTHLSDSHRAGLVAVAWPLLTLLLATTVLQLTPVVLAFGRAFTVRVLPTLLGKDASHHNRRATRQQVAKPASPAIDKGITSHASLSAMSLGLAVIKMLLGLLAIILIDKALGQLSLAHRPAIFQAFNSALFTVPVPDDIMSEANALENMMQRLSTSIYIIGGGVIAAGGFFQALFSVFHLGRASAAPR</sequence>
<dbReference type="EMBL" id="KB932205">
    <property type="protein sequence ID" value="KCV69947.1"/>
    <property type="molecule type" value="Genomic_DNA"/>
</dbReference>
<keyword evidence="1" id="KW-0812">Transmembrane</keyword>
<keyword evidence="1" id="KW-0472">Membrane</keyword>
<keyword evidence="1" id="KW-1133">Transmembrane helix</keyword>
<organism evidence="2">
    <name type="scientific">Fonticula alba</name>
    <name type="common">Slime mold</name>
    <dbReference type="NCBI Taxonomy" id="691883"/>
    <lineage>
        <taxon>Eukaryota</taxon>
        <taxon>Rotosphaerida</taxon>
        <taxon>Fonticulaceae</taxon>
        <taxon>Fonticula</taxon>
    </lineage>
</organism>
<feature type="transmembrane region" description="Helical" evidence="1">
    <location>
        <begin position="150"/>
        <end position="170"/>
    </location>
</feature>
<dbReference type="AlphaFoldDB" id="A0A058Z8U6"/>
<evidence type="ECO:0000256" key="1">
    <source>
        <dbReference type="SAM" id="Phobius"/>
    </source>
</evidence>
<accession>A0A058Z8U6</accession>
<keyword evidence="3" id="KW-1185">Reference proteome</keyword>
<reference evidence="2" key="1">
    <citation type="submission" date="2013-04" db="EMBL/GenBank/DDBJ databases">
        <title>The Genome Sequence of Fonticula alba ATCC 38817.</title>
        <authorList>
            <consortium name="The Broad Institute Genomics Platform"/>
            <person name="Russ C."/>
            <person name="Cuomo C."/>
            <person name="Burger G."/>
            <person name="Gray M.W."/>
            <person name="Holland P.W.H."/>
            <person name="King N."/>
            <person name="Lang F.B.F."/>
            <person name="Roger A.J."/>
            <person name="Ruiz-Trillo I."/>
            <person name="Brown M."/>
            <person name="Walker B."/>
            <person name="Young S."/>
            <person name="Zeng Q."/>
            <person name="Gargeya S."/>
            <person name="Fitzgerald M."/>
            <person name="Haas B."/>
            <person name="Abouelleil A."/>
            <person name="Allen A.W."/>
            <person name="Alvarado L."/>
            <person name="Arachchi H.M."/>
            <person name="Berlin A.M."/>
            <person name="Chapman S.B."/>
            <person name="Gainer-Dewar J."/>
            <person name="Goldberg J."/>
            <person name="Griggs A."/>
            <person name="Gujja S."/>
            <person name="Hansen M."/>
            <person name="Howarth C."/>
            <person name="Imamovic A."/>
            <person name="Ireland A."/>
            <person name="Larimer J."/>
            <person name="McCowan C."/>
            <person name="Murphy C."/>
            <person name="Pearson M."/>
            <person name="Poon T.W."/>
            <person name="Priest M."/>
            <person name="Roberts A."/>
            <person name="Saif S."/>
            <person name="Shea T."/>
            <person name="Sisk P."/>
            <person name="Sykes S."/>
            <person name="Wortman J."/>
            <person name="Nusbaum C."/>
            <person name="Birren B."/>
        </authorList>
    </citation>
    <scope>NUCLEOTIDE SEQUENCE [LARGE SCALE GENOMIC DNA]</scope>
    <source>
        <strain evidence="2">ATCC 38817</strain>
    </source>
</reference>
<feature type="transmembrane region" description="Helical" evidence="1">
    <location>
        <begin position="220"/>
        <end position="241"/>
    </location>
</feature>
<dbReference type="RefSeq" id="XP_009495553.1">
    <property type="nucleotide sequence ID" value="XM_009497278.1"/>
</dbReference>
<name>A0A058Z8U6_FONAL</name>
<evidence type="ECO:0000313" key="2">
    <source>
        <dbReference type="EMBL" id="KCV69947.1"/>
    </source>
</evidence>
<evidence type="ECO:0000313" key="3">
    <source>
        <dbReference type="Proteomes" id="UP000030693"/>
    </source>
</evidence>
<dbReference type="Proteomes" id="UP000030693">
    <property type="component" value="Unassembled WGS sequence"/>
</dbReference>